<reference evidence="2" key="1">
    <citation type="journal article" date="2021" name="ISME J.">
        <title>Evolutionary origin and ecological implication of a unique nif island in free-living Bradyrhizobium lineages.</title>
        <authorList>
            <person name="Tao J."/>
        </authorList>
    </citation>
    <scope>NUCLEOTIDE SEQUENCE [LARGE SCALE GENOMIC DNA]</scope>
    <source>
        <strain evidence="2">SZCCT0434</strain>
    </source>
</reference>
<proteinExistence type="predicted"/>
<keyword evidence="2" id="KW-1185">Reference proteome</keyword>
<dbReference type="Proteomes" id="UP001315278">
    <property type="component" value="Unassembled WGS sequence"/>
</dbReference>
<dbReference type="EMBL" id="JAFCJH010000043">
    <property type="protein sequence ID" value="MBR0799737.1"/>
    <property type="molecule type" value="Genomic_DNA"/>
</dbReference>
<evidence type="ECO:0000313" key="2">
    <source>
        <dbReference type="Proteomes" id="UP001315278"/>
    </source>
</evidence>
<sequence length="64" mass="7044">MTTLPALRAPACIEPRLERLSFTGHKAGVTRRAFIFGCLSVVAGQVANLLDRLAQLPLLRIRFP</sequence>
<dbReference type="RefSeq" id="WP_212394637.1">
    <property type="nucleotide sequence ID" value="NZ_JAFCJH010000043.1"/>
</dbReference>
<protein>
    <submittedName>
        <fullName evidence="1">Uncharacterized protein</fullName>
    </submittedName>
</protein>
<gene>
    <name evidence="1" type="ORF">JQ615_30635</name>
</gene>
<organism evidence="1 2">
    <name type="scientific">Bradyrhizobium jicamae</name>
    <dbReference type="NCBI Taxonomy" id="280332"/>
    <lineage>
        <taxon>Bacteria</taxon>
        <taxon>Pseudomonadati</taxon>
        <taxon>Pseudomonadota</taxon>
        <taxon>Alphaproteobacteria</taxon>
        <taxon>Hyphomicrobiales</taxon>
        <taxon>Nitrobacteraceae</taxon>
        <taxon>Bradyrhizobium</taxon>
    </lineage>
</organism>
<comment type="caution">
    <text evidence="1">The sequence shown here is derived from an EMBL/GenBank/DDBJ whole genome shotgun (WGS) entry which is preliminary data.</text>
</comment>
<evidence type="ECO:0000313" key="1">
    <source>
        <dbReference type="EMBL" id="MBR0799737.1"/>
    </source>
</evidence>
<name>A0ABS5FSH4_9BRAD</name>
<accession>A0ABS5FSH4</accession>